<dbReference type="PANTHER" id="PTHR34702:SF1">
    <property type="entry name" value="NA(+)_H(+) ANTIPORTER SUBUNIT F"/>
    <property type="match status" value="1"/>
</dbReference>
<evidence type="ECO:0000313" key="11">
    <source>
        <dbReference type="Proteomes" id="UP001500791"/>
    </source>
</evidence>
<evidence type="ECO:0000256" key="9">
    <source>
        <dbReference type="SAM" id="Phobius"/>
    </source>
</evidence>
<gene>
    <name evidence="10" type="ORF">GCM10009093_12360</name>
</gene>
<keyword evidence="8" id="KW-0050">Antiport</keyword>
<evidence type="ECO:0000256" key="5">
    <source>
        <dbReference type="ARBA" id="ARBA00022692"/>
    </source>
</evidence>
<feature type="transmembrane region" description="Helical" evidence="9">
    <location>
        <begin position="39"/>
        <end position="62"/>
    </location>
</feature>
<organism evidence="10 11">
    <name type="scientific">Brevundimonas terrae</name>
    <dbReference type="NCBI Taxonomy" id="363631"/>
    <lineage>
        <taxon>Bacteria</taxon>
        <taxon>Pseudomonadati</taxon>
        <taxon>Pseudomonadota</taxon>
        <taxon>Alphaproteobacteria</taxon>
        <taxon>Caulobacterales</taxon>
        <taxon>Caulobacteraceae</taxon>
        <taxon>Brevundimonas</taxon>
    </lineage>
</organism>
<comment type="subcellular location">
    <subcellularLocation>
        <location evidence="1 8">Cell membrane</location>
        <topology evidence="1 8">Multi-pass membrane protein</topology>
    </subcellularLocation>
</comment>
<comment type="caution">
    <text evidence="10">The sequence shown here is derived from an EMBL/GenBank/DDBJ whole genome shotgun (WGS) entry which is preliminary data.</text>
</comment>
<evidence type="ECO:0000256" key="6">
    <source>
        <dbReference type="ARBA" id="ARBA00022989"/>
    </source>
</evidence>
<reference evidence="10 11" key="1">
    <citation type="journal article" date="2019" name="Int. J. Syst. Evol. Microbiol.">
        <title>The Global Catalogue of Microorganisms (GCM) 10K type strain sequencing project: providing services to taxonomists for standard genome sequencing and annotation.</title>
        <authorList>
            <consortium name="The Broad Institute Genomics Platform"/>
            <consortium name="The Broad Institute Genome Sequencing Center for Infectious Disease"/>
            <person name="Wu L."/>
            <person name="Ma J."/>
        </authorList>
    </citation>
    <scope>NUCLEOTIDE SEQUENCE [LARGE SCALE GENOMIC DNA]</scope>
    <source>
        <strain evidence="10 11">JCM 13476</strain>
    </source>
</reference>
<keyword evidence="11" id="KW-1185">Reference proteome</keyword>
<evidence type="ECO:0000313" key="10">
    <source>
        <dbReference type="EMBL" id="GAA0387095.1"/>
    </source>
</evidence>
<comment type="similarity">
    <text evidence="2 8">Belongs to the CPA3 antiporters (TC 2.A.63) subunit F family.</text>
</comment>
<keyword evidence="6 9" id="KW-1133">Transmembrane helix</keyword>
<keyword evidence="3 8" id="KW-0813">Transport</keyword>
<evidence type="ECO:0000256" key="3">
    <source>
        <dbReference type="ARBA" id="ARBA00022448"/>
    </source>
</evidence>
<evidence type="ECO:0000256" key="7">
    <source>
        <dbReference type="ARBA" id="ARBA00023136"/>
    </source>
</evidence>
<keyword evidence="5 9" id="KW-0812">Transmembrane</keyword>
<dbReference type="Pfam" id="PF04066">
    <property type="entry name" value="MrpF_PhaF"/>
    <property type="match status" value="1"/>
</dbReference>
<proteinExistence type="inferred from homology"/>
<evidence type="ECO:0000256" key="1">
    <source>
        <dbReference type="ARBA" id="ARBA00004651"/>
    </source>
</evidence>
<dbReference type="Proteomes" id="UP001500791">
    <property type="component" value="Unassembled WGS sequence"/>
</dbReference>
<dbReference type="NCBIfam" id="NF004812">
    <property type="entry name" value="PRK06161.1"/>
    <property type="match status" value="1"/>
</dbReference>
<protein>
    <submittedName>
        <fullName evidence="10">K+/H+ antiporter subunit F</fullName>
    </submittedName>
</protein>
<dbReference type="EMBL" id="BAAAEJ010000005">
    <property type="protein sequence ID" value="GAA0387095.1"/>
    <property type="molecule type" value="Genomic_DNA"/>
</dbReference>
<dbReference type="InterPro" id="IPR007208">
    <property type="entry name" value="MrpF/PhaF-like"/>
</dbReference>
<name>A0ABN0Y8L7_9CAUL</name>
<dbReference type="PIRSF" id="PIRSF028784">
    <property type="entry name" value="MrpF"/>
    <property type="match status" value="1"/>
</dbReference>
<keyword evidence="8" id="KW-0406">Ion transport</keyword>
<feature type="transmembrane region" description="Helical" evidence="9">
    <location>
        <begin position="6"/>
        <end position="27"/>
    </location>
</feature>
<evidence type="ECO:0000256" key="4">
    <source>
        <dbReference type="ARBA" id="ARBA00022475"/>
    </source>
</evidence>
<dbReference type="RefSeq" id="WP_167178659.1">
    <property type="nucleotide sequence ID" value="NZ_BAAAEJ010000005.1"/>
</dbReference>
<feature type="transmembrane region" description="Helical" evidence="9">
    <location>
        <begin position="68"/>
        <end position="88"/>
    </location>
</feature>
<evidence type="ECO:0000256" key="2">
    <source>
        <dbReference type="ARBA" id="ARBA00009212"/>
    </source>
</evidence>
<evidence type="ECO:0000256" key="8">
    <source>
        <dbReference type="PIRNR" id="PIRNR028784"/>
    </source>
</evidence>
<sequence length="94" mass="10299">MTPAAIVYWGTGFAQVVLALSMLVSAWRILIGPRAQDRVLGLDTLYLNAMLLILVHCIRMSLTAYFEAALILAIIGFTSTVALAKFLMRGEVIE</sequence>
<dbReference type="PANTHER" id="PTHR34702">
    <property type="entry name" value="NA(+)/H(+) ANTIPORTER SUBUNIT F1"/>
    <property type="match status" value="1"/>
</dbReference>
<keyword evidence="7 8" id="KW-0472">Membrane</keyword>
<keyword evidence="4 8" id="KW-1003">Cell membrane</keyword>
<accession>A0ABN0Y8L7</accession>